<organism evidence="6 7">
    <name type="scientific">Nannocystis pusilla</name>
    <dbReference type="NCBI Taxonomy" id="889268"/>
    <lineage>
        <taxon>Bacteria</taxon>
        <taxon>Pseudomonadati</taxon>
        <taxon>Myxococcota</taxon>
        <taxon>Polyangia</taxon>
        <taxon>Nannocystales</taxon>
        <taxon>Nannocystaceae</taxon>
        <taxon>Nannocystis</taxon>
    </lineage>
</organism>
<dbReference type="SUPFAM" id="SSF52738">
    <property type="entry name" value="Methylesterase CheB, C-terminal domain"/>
    <property type="match status" value="1"/>
</dbReference>
<sequence>MEPSSSIIVVGASAGGVTSLEQLVSGLPTDLLGAVFVVLHIPPDAVSRLPQILSRSGPLSAVHPQDGDRIRPRQIYVAPPDHHLLIDGDRIGVKKGPRENRFRPSIDALFRSAAYTYRTRVIGVVLSGVLDDGTSGLWSIKRLGGITVVQDPEDAAHNAMPLNALEQVEIDHSLPARDMGPLLARLSRQGPAAASETARDPDRQMEIEVAVAGGGNAFARGIMECTELSPFTCPECHGALVELKEGNVTRFRCHTGHAFSKSALLAGVTEAVDHSLWQVTRALEECVMLLEQMARDLQERGQTAEADRVLRKARDTERRASALQVITLQHEHLSEEALRDPPEAK</sequence>
<dbReference type="Proteomes" id="UP001139031">
    <property type="component" value="Unassembled WGS sequence"/>
</dbReference>
<reference evidence="6" key="1">
    <citation type="submission" date="2021-08" db="EMBL/GenBank/DDBJ databases">
        <authorList>
            <person name="Stevens D.C."/>
        </authorList>
    </citation>
    <scope>NUCLEOTIDE SEQUENCE</scope>
    <source>
        <strain evidence="6">DSM 53165</strain>
    </source>
</reference>
<dbReference type="PIRSF" id="PIRSF036461">
    <property type="entry name" value="Chmtx_methlestr"/>
    <property type="match status" value="1"/>
</dbReference>
<keyword evidence="1 4" id="KW-0378">Hydrolase</keyword>
<dbReference type="Pfam" id="PF01339">
    <property type="entry name" value="CheB_methylest"/>
    <property type="match status" value="1"/>
</dbReference>
<dbReference type="PANTHER" id="PTHR42872">
    <property type="entry name" value="PROTEIN-GLUTAMATE METHYLESTERASE/PROTEIN-GLUTAMINE GLUTAMINASE"/>
    <property type="match status" value="1"/>
</dbReference>
<evidence type="ECO:0000313" key="7">
    <source>
        <dbReference type="Proteomes" id="UP001139031"/>
    </source>
</evidence>
<keyword evidence="7" id="KW-1185">Reference proteome</keyword>
<evidence type="ECO:0000256" key="3">
    <source>
        <dbReference type="ARBA" id="ARBA00048267"/>
    </source>
</evidence>
<dbReference type="EC" id="3.1.1.61" evidence="2"/>
<dbReference type="InterPro" id="IPR000673">
    <property type="entry name" value="Sig_transdc_resp-reg_Me-estase"/>
</dbReference>
<feature type="domain" description="CheB-type methylesterase" evidence="5">
    <location>
        <begin position="1"/>
        <end position="190"/>
    </location>
</feature>
<feature type="active site" evidence="4">
    <location>
        <position position="132"/>
    </location>
</feature>
<comment type="catalytic activity">
    <reaction evidence="3">
        <text>[protein]-L-glutamate 5-O-methyl ester + H2O = L-glutamyl-[protein] + methanol + H(+)</text>
        <dbReference type="Rhea" id="RHEA:23236"/>
        <dbReference type="Rhea" id="RHEA-COMP:10208"/>
        <dbReference type="Rhea" id="RHEA-COMP:10311"/>
        <dbReference type="ChEBI" id="CHEBI:15377"/>
        <dbReference type="ChEBI" id="CHEBI:15378"/>
        <dbReference type="ChEBI" id="CHEBI:17790"/>
        <dbReference type="ChEBI" id="CHEBI:29973"/>
        <dbReference type="ChEBI" id="CHEBI:82795"/>
        <dbReference type="EC" id="3.1.1.61"/>
    </reaction>
</comment>
<feature type="active site" evidence="4">
    <location>
        <position position="40"/>
    </location>
</feature>
<keyword evidence="4" id="KW-0145">Chemotaxis</keyword>
<dbReference type="Gene3D" id="3.40.50.180">
    <property type="entry name" value="Methylesterase CheB, C-terminal domain"/>
    <property type="match status" value="1"/>
</dbReference>
<evidence type="ECO:0000256" key="1">
    <source>
        <dbReference type="ARBA" id="ARBA00022801"/>
    </source>
</evidence>
<evidence type="ECO:0000313" key="6">
    <source>
        <dbReference type="EMBL" id="MBZ5709355.1"/>
    </source>
</evidence>
<gene>
    <name evidence="6" type="ORF">K7C98_08795</name>
</gene>
<dbReference type="InterPro" id="IPR011247">
    <property type="entry name" value="Chemotax_prot-Glu_Me-esterase"/>
</dbReference>
<name>A0ABS7TMD4_9BACT</name>
<protein>
    <recommendedName>
        <fullName evidence="2">protein-glutamate methylesterase</fullName>
        <ecNumber evidence="2">3.1.1.61</ecNumber>
    </recommendedName>
</protein>
<comment type="caution">
    <text evidence="6">The sequence shown here is derived from an EMBL/GenBank/DDBJ whole genome shotgun (WGS) entry which is preliminary data.</text>
</comment>
<dbReference type="InterPro" id="IPR035909">
    <property type="entry name" value="CheB_C"/>
</dbReference>
<evidence type="ECO:0000259" key="5">
    <source>
        <dbReference type="PROSITE" id="PS50122"/>
    </source>
</evidence>
<feature type="active site" evidence="4">
    <location>
        <position position="13"/>
    </location>
</feature>
<accession>A0ABS7TMD4</accession>
<dbReference type="EMBL" id="JAIRAU010000005">
    <property type="protein sequence ID" value="MBZ5709355.1"/>
    <property type="molecule type" value="Genomic_DNA"/>
</dbReference>
<proteinExistence type="predicted"/>
<evidence type="ECO:0000256" key="4">
    <source>
        <dbReference type="PROSITE-ProRule" id="PRU00050"/>
    </source>
</evidence>
<dbReference type="PANTHER" id="PTHR42872:SF6">
    <property type="entry name" value="PROTEIN-GLUTAMATE METHYLESTERASE_PROTEIN-GLUTAMINE GLUTAMINASE"/>
    <property type="match status" value="1"/>
</dbReference>
<dbReference type="CDD" id="cd16433">
    <property type="entry name" value="CheB"/>
    <property type="match status" value="1"/>
</dbReference>
<dbReference type="PROSITE" id="PS50122">
    <property type="entry name" value="CHEB"/>
    <property type="match status" value="1"/>
</dbReference>
<evidence type="ECO:0000256" key="2">
    <source>
        <dbReference type="ARBA" id="ARBA00039140"/>
    </source>
</evidence>